<feature type="domain" description="Amino acid permease/ SLC12A" evidence="9">
    <location>
        <begin position="123"/>
        <end position="587"/>
    </location>
</feature>
<evidence type="ECO:0000256" key="2">
    <source>
        <dbReference type="ARBA" id="ARBA00022448"/>
    </source>
</evidence>
<dbReference type="InterPro" id="IPR004841">
    <property type="entry name" value="AA-permease/SLC12A_dom"/>
</dbReference>
<accession>A0A179G5J0</accession>
<evidence type="ECO:0000256" key="7">
    <source>
        <dbReference type="SAM" id="MobiDB-lite"/>
    </source>
</evidence>
<feature type="transmembrane region" description="Helical" evidence="8">
    <location>
        <begin position="519"/>
        <end position="542"/>
    </location>
</feature>
<dbReference type="InterPro" id="IPR004840">
    <property type="entry name" value="Amino_acid_permease_CS"/>
</dbReference>
<feature type="transmembrane region" description="Helical" evidence="8">
    <location>
        <begin position="562"/>
        <end position="583"/>
    </location>
</feature>
<dbReference type="PANTHER" id="PTHR43341:SF1">
    <property type="entry name" value="GENERAL AMINO-ACID PERMEASE GAP1"/>
    <property type="match status" value="1"/>
</dbReference>
<dbReference type="Pfam" id="PF00324">
    <property type="entry name" value="AA_permease"/>
    <property type="match status" value="1"/>
</dbReference>
<keyword evidence="6 8" id="KW-0472">Membrane</keyword>
<feature type="transmembrane region" description="Helical" evidence="8">
    <location>
        <begin position="346"/>
        <end position="367"/>
    </location>
</feature>
<dbReference type="InterPro" id="IPR050524">
    <property type="entry name" value="APC_YAT"/>
</dbReference>
<keyword evidence="11" id="KW-1185">Reference proteome</keyword>
<dbReference type="FunFam" id="1.20.1740.10:FF:000017">
    <property type="entry name" value="Amino acid permease"/>
    <property type="match status" value="1"/>
</dbReference>
<feature type="transmembrane region" description="Helical" evidence="8">
    <location>
        <begin position="259"/>
        <end position="279"/>
    </location>
</feature>
<reference evidence="10 11" key="1">
    <citation type="journal article" date="2016" name="PLoS Pathog.">
        <title>Biosynthesis of antibiotic leucinostatins in bio-control fungus Purpureocillium lilacinum and their inhibition on phytophthora revealed by genome mining.</title>
        <authorList>
            <person name="Wang G."/>
            <person name="Liu Z."/>
            <person name="Lin R."/>
            <person name="Li E."/>
            <person name="Mao Z."/>
            <person name="Ling J."/>
            <person name="Yang Y."/>
            <person name="Yin W.B."/>
            <person name="Xie B."/>
        </authorList>
    </citation>
    <scope>NUCLEOTIDE SEQUENCE [LARGE SCALE GENOMIC DNA]</scope>
    <source>
        <strain evidence="10">170</strain>
    </source>
</reference>
<feature type="transmembrane region" description="Helical" evidence="8">
    <location>
        <begin position="447"/>
        <end position="466"/>
    </location>
</feature>
<dbReference type="OrthoDB" id="3900342at2759"/>
<evidence type="ECO:0000259" key="9">
    <source>
        <dbReference type="Pfam" id="PF00324"/>
    </source>
</evidence>
<proteinExistence type="predicted"/>
<keyword evidence="3 8" id="KW-0812">Transmembrane</keyword>
<keyword evidence="2" id="KW-0813">Transport</keyword>
<dbReference type="GO" id="GO:0016020">
    <property type="term" value="C:membrane"/>
    <property type="evidence" value="ECO:0007669"/>
    <property type="project" value="UniProtKB-SubCell"/>
</dbReference>
<feature type="transmembrane region" description="Helical" evidence="8">
    <location>
        <begin position="233"/>
        <end position="253"/>
    </location>
</feature>
<dbReference type="GeneID" id="28844819"/>
<dbReference type="PROSITE" id="PS00218">
    <property type="entry name" value="AMINO_ACID_PERMEASE_1"/>
    <property type="match status" value="1"/>
</dbReference>
<evidence type="ECO:0000256" key="8">
    <source>
        <dbReference type="SAM" id="Phobius"/>
    </source>
</evidence>
<dbReference type="EMBL" id="LSBJ02000001">
    <property type="protein sequence ID" value="OAQ73092.1"/>
    <property type="molecule type" value="Genomic_DNA"/>
</dbReference>
<feature type="compositionally biased region" description="Low complexity" evidence="7">
    <location>
        <begin position="35"/>
        <end position="56"/>
    </location>
</feature>
<gene>
    <name evidence="10" type="ORF">VFPPC_00894</name>
</gene>
<feature type="transmembrane region" description="Helical" evidence="8">
    <location>
        <begin position="472"/>
        <end position="498"/>
    </location>
</feature>
<dbReference type="PANTHER" id="PTHR43341">
    <property type="entry name" value="AMINO ACID PERMEASE"/>
    <property type="match status" value="1"/>
</dbReference>
<evidence type="ECO:0000256" key="6">
    <source>
        <dbReference type="ARBA" id="ARBA00023136"/>
    </source>
</evidence>
<comment type="subcellular location">
    <subcellularLocation>
        <location evidence="1">Membrane</location>
        <topology evidence="1">Multi-pass membrane protein</topology>
    </subcellularLocation>
</comment>
<keyword evidence="4" id="KW-0029">Amino-acid transport</keyword>
<evidence type="ECO:0000313" key="10">
    <source>
        <dbReference type="EMBL" id="OAQ73092.1"/>
    </source>
</evidence>
<evidence type="ECO:0000256" key="5">
    <source>
        <dbReference type="ARBA" id="ARBA00022989"/>
    </source>
</evidence>
<keyword evidence="5 8" id="KW-1133">Transmembrane helix</keyword>
<dbReference type="Proteomes" id="UP000078397">
    <property type="component" value="Unassembled WGS sequence"/>
</dbReference>
<name>A0A179G5J0_METCM</name>
<evidence type="ECO:0000256" key="1">
    <source>
        <dbReference type="ARBA" id="ARBA00004141"/>
    </source>
</evidence>
<organism evidence="10 11">
    <name type="scientific">Pochonia chlamydosporia 170</name>
    <dbReference type="NCBI Taxonomy" id="1380566"/>
    <lineage>
        <taxon>Eukaryota</taxon>
        <taxon>Fungi</taxon>
        <taxon>Dikarya</taxon>
        <taxon>Ascomycota</taxon>
        <taxon>Pezizomycotina</taxon>
        <taxon>Sordariomycetes</taxon>
        <taxon>Hypocreomycetidae</taxon>
        <taxon>Hypocreales</taxon>
        <taxon>Clavicipitaceae</taxon>
        <taxon>Pochonia</taxon>
    </lineage>
</organism>
<dbReference type="STRING" id="1380566.A0A179G5J0"/>
<dbReference type="GO" id="GO:0015171">
    <property type="term" value="F:amino acid transmembrane transporter activity"/>
    <property type="evidence" value="ECO:0007669"/>
    <property type="project" value="TreeGrafter"/>
</dbReference>
<feature type="transmembrane region" description="Helical" evidence="8">
    <location>
        <begin position="204"/>
        <end position="226"/>
    </location>
</feature>
<protein>
    <submittedName>
        <fullName evidence="10">General amino-acid permease GAP1</fullName>
    </submittedName>
</protein>
<evidence type="ECO:0000313" key="11">
    <source>
        <dbReference type="Proteomes" id="UP000078397"/>
    </source>
</evidence>
<sequence length="629" mass="68695">MAAHEPKKPKAMKNGIVYTQDFEVYEMNELAVNKSRNQNQNQNQFTTTTSYTISSTPRPTKSSHKSLASRFLDSFRRVDGGPISQHHGYNSFPQPAGDRFYDLDAANIRTANTGLHRHLKGRHLQMIAIGGSIGTGLFVTSGIALYQSGPLPLLLAYIFTGILQYCTMQSLGELVVTFPVAGAFSALSTRFLDPSWGFAIGWNYALQWLFTLPLEIIAGALTVQYWNNDLSKSIFITIFLLAIIIINLFGIKGYGEAEFLFSIVKVTAIVGFILLGAVINIGGPPHGGYIGGQYWQDPGLTNHGFKGFCSVLVISSFSFAGTELVGLAAAETENPRKSLPSAIKQVFWRIAIFYIVSLLLIGLLVPYNEPRLVAGQSSVDASASPFVIAVESAGSTILPSVMNAVVLISVLSVGNSAVFGSSRTLAALAEQSHAPKILSYVDFKGRPLISVLVAAGIGLLSYLAELHAHDEIFGWLLAISGLSSLFTWGSICLCHIQFRRAWAKAGNNLTQLPFRSQAGIIGSYIGLGGNILVVVTQIWIAISPIQTPGAAPDTAASIAKNVMLNIMAVPIILVFYIGHKLWFRTKIVSIRDMDLDTGRSFSRLYNMHTDYQEKRQKWPLWKRVYKSLC</sequence>
<feature type="region of interest" description="Disordered" evidence="7">
    <location>
        <begin position="35"/>
        <end position="66"/>
    </location>
</feature>
<evidence type="ECO:0000256" key="3">
    <source>
        <dbReference type="ARBA" id="ARBA00022692"/>
    </source>
</evidence>
<feature type="transmembrane region" description="Helical" evidence="8">
    <location>
        <begin position="126"/>
        <end position="145"/>
    </location>
</feature>
<evidence type="ECO:0000256" key="4">
    <source>
        <dbReference type="ARBA" id="ARBA00022970"/>
    </source>
</evidence>
<dbReference type="Gene3D" id="1.20.1740.10">
    <property type="entry name" value="Amino acid/polyamine transporter I"/>
    <property type="match status" value="1"/>
</dbReference>
<dbReference type="AlphaFoldDB" id="A0A179G5J0"/>
<comment type="caution">
    <text evidence="10">The sequence shown here is derived from an EMBL/GenBank/DDBJ whole genome shotgun (WGS) entry which is preliminary data.</text>
</comment>
<dbReference type="KEGG" id="pchm:VFPPC_00894"/>
<dbReference type="RefSeq" id="XP_018149175.1">
    <property type="nucleotide sequence ID" value="XM_018280825.1"/>
</dbReference>